<gene>
    <name evidence="2" type="ORF">A3C25_05345</name>
</gene>
<sequence length="67" mass="7675">MDQLPFQVLFLIVCIIAGVYINRNNFSGAAQKVLGYYLPRPVIITCLSIFIGLVFWITINILLLRFK</sequence>
<dbReference type="AlphaFoldDB" id="A0A1F7GZZ5"/>
<feature type="transmembrane region" description="Helical" evidence="1">
    <location>
        <begin position="42"/>
        <end position="64"/>
    </location>
</feature>
<keyword evidence="1" id="KW-0472">Membrane</keyword>
<keyword evidence="1" id="KW-0812">Transmembrane</keyword>
<reference evidence="2 3" key="1">
    <citation type="journal article" date="2016" name="Nat. Commun.">
        <title>Thousands of microbial genomes shed light on interconnected biogeochemical processes in an aquifer system.</title>
        <authorList>
            <person name="Anantharaman K."/>
            <person name="Brown C.T."/>
            <person name="Hug L.A."/>
            <person name="Sharon I."/>
            <person name="Castelle C.J."/>
            <person name="Probst A.J."/>
            <person name="Thomas B.C."/>
            <person name="Singh A."/>
            <person name="Wilkins M.J."/>
            <person name="Karaoz U."/>
            <person name="Brodie E.L."/>
            <person name="Williams K.H."/>
            <person name="Hubbard S.S."/>
            <person name="Banfield J.F."/>
        </authorList>
    </citation>
    <scope>NUCLEOTIDE SEQUENCE [LARGE SCALE GENOMIC DNA]</scope>
</reference>
<dbReference type="EMBL" id="MFZO01000039">
    <property type="protein sequence ID" value="OGK24106.1"/>
    <property type="molecule type" value="Genomic_DNA"/>
</dbReference>
<protein>
    <submittedName>
        <fullName evidence="2">Uncharacterized protein</fullName>
    </submittedName>
</protein>
<evidence type="ECO:0000256" key="1">
    <source>
        <dbReference type="SAM" id="Phobius"/>
    </source>
</evidence>
<feature type="transmembrane region" description="Helical" evidence="1">
    <location>
        <begin position="6"/>
        <end position="22"/>
    </location>
</feature>
<comment type="caution">
    <text evidence="2">The sequence shown here is derived from an EMBL/GenBank/DDBJ whole genome shotgun (WGS) entry which is preliminary data.</text>
</comment>
<name>A0A1F7GZZ5_9BACT</name>
<dbReference type="Proteomes" id="UP000177913">
    <property type="component" value="Unassembled WGS sequence"/>
</dbReference>
<evidence type="ECO:0000313" key="2">
    <source>
        <dbReference type="EMBL" id="OGK24106.1"/>
    </source>
</evidence>
<keyword evidence="1" id="KW-1133">Transmembrane helix</keyword>
<accession>A0A1F7GZZ5</accession>
<proteinExistence type="predicted"/>
<organism evidence="2 3">
    <name type="scientific">Candidatus Roizmanbacteria bacterium RIFCSPHIGHO2_02_FULL_38_11</name>
    <dbReference type="NCBI Taxonomy" id="1802039"/>
    <lineage>
        <taxon>Bacteria</taxon>
        <taxon>Candidatus Roizmaniibacteriota</taxon>
    </lineage>
</organism>
<evidence type="ECO:0000313" key="3">
    <source>
        <dbReference type="Proteomes" id="UP000177913"/>
    </source>
</evidence>